<evidence type="ECO:0000256" key="2">
    <source>
        <dbReference type="ARBA" id="ARBA00012513"/>
    </source>
</evidence>
<feature type="region of interest" description="Disordered" evidence="17">
    <location>
        <begin position="583"/>
        <end position="606"/>
    </location>
</feature>
<dbReference type="GO" id="GO:0005524">
    <property type="term" value="F:ATP binding"/>
    <property type="evidence" value="ECO:0007669"/>
    <property type="project" value="UniProtKB-UniRule"/>
</dbReference>
<dbReference type="EC" id="2.7.11.1" evidence="2"/>
<feature type="compositionally biased region" description="Polar residues" evidence="17">
    <location>
        <begin position="106"/>
        <end position="121"/>
    </location>
</feature>
<evidence type="ECO:0000313" key="20">
    <source>
        <dbReference type="EMBL" id="GKV21166.1"/>
    </source>
</evidence>
<keyword evidence="10 16" id="KW-0067">ATP-binding</keyword>
<keyword evidence="11 18" id="KW-1133">Transmembrane helix</keyword>
<feature type="compositionally biased region" description="Gly residues" evidence="17">
    <location>
        <begin position="209"/>
        <end position="220"/>
    </location>
</feature>
<protein>
    <recommendedName>
        <fullName evidence="2">non-specific serine/threonine protein kinase</fullName>
        <ecNumber evidence="2">2.7.11.1</ecNumber>
    </recommendedName>
</protein>
<comment type="catalytic activity">
    <reaction evidence="15">
        <text>L-seryl-[protein] + ATP = O-phospho-L-seryl-[protein] + ADP + H(+)</text>
        <dbReference type="Rhea" id="RHEA:17989"/>
        <dbReference type="Rhea" id="RHEA-COMP:9863"/>
        <dbReference type="Rhea" id="RHEA-COMP:11604"/>
        <dbReference type="ChEBI" id="CHEBI:15378"/>
        <dbReference type="ChEBI" id="CHEBI:29999"/>
        <dbReference type="ChEBI" id="CHEBI:30616"/>
        <dbReference type="ChEBI" id="CHEBI:83421"/>
        <dbReference type="ChEBI" id="CHEBI:456216"/>
        <dbReference type="EC" id="2.7.11.1"/>
    </reaction>
</comment>
<evidence type="ECO:0000256" key="3">
    <source>
        <dbReference type="ARBA" id="ARBA00022475"/>
    </source>
</evidence>
<dbReference type="InterPro" id="IPR008271">
    <property type="entry name" value="Ser/Thr_kinase_AS"/>
</dbReference>
<feature type="compositionally biased region" description="Pro residues" evidence="17">
    <location>
        <begin position="241"/>
        <end position="252"/>
    </location>
</feature>
<feature type="binding site" evidence="16">
    <location>
        <position position="328"/>
    </location>
    <ligand>
        <name>ATP</name>
        <dbReference type="ChEBI" id="CHEBI:30616"/>
    </ligand>
</feature>
<feature type="domain" description="Protein kinase" evidence="19">
    <location>
        <begin position="300"/>
        <end position="578"/>
    </location>
</feature>
<feature type="region of interest" description="Disordered" evidence="17">
    <location>
        <begin position="205"/>
        <end position="271"/>
    </location>
</feature>
<dbReference type="AlphaFoldDB" id="A0AAV5K816"/>
<comment type="caution">
    <text evidence="20">The sequence shown here is derived from an EMBL/GenBank/DDBJ whole genome shotgun (WGS) entry which is preliminary data.</text>
</comment>
<sequence>MASAPTDSPPPSPPDSSTPPPSESSPPTPDQSSPPPPDSSPPPPDNSVPPPSPPPPPPLSPNDGTTPPAPPADNGNSNTSPPPPPPPVKAPSNGSPPPPRLAPPSQVTSSPGSKPSPSNDSVSIPLSTVILVATGVGALFLLTILIIALCRKKKKKPKQFDDQMPYYRDAQQGGAGYYNRTSHAGGQNIWQDSPQREHGINILPPPPGAIGGGTPGGGGWQPTSPSGTIGTTPAHGGWQPVPVPSPVAPPLPLSSSNDMSSSNFSGPYGPALPPPHPSVALGFNQCSFSYEELAAATQGFTNSNLLGQGGFGYVHKGVLPNGKEIAVKSLKSGSGQGDKEFQAEVEIISRVHHRHLVALVGFCIAGDRKLLVYEFIPNKTLEFHLHDKGHSTMNWATRLKIALGAAKGLAYLHEDCHPRIIHRDIKSANILIDNSFEAKVADFGLAKLTQDNNTHVSTRVMGTFGYLAPEYASSGKLTEKSDVFSFGVVLLELITGRRPLDMSGDMDESLVDWARPLCSRAIEQGIYDQLADPFLEKNYVPHEMARMVQCAAAAIRHSGRKRPKMRQIVRVLEDNVSLDEINDDVRTEQSSSFSLTAGGNADDDEVTSYGADMKKFRKGTVNSNDYASSEFGHTSEYGLNPSSSSSEASGGATSRQLSP</sequence>
<evidence type="ECO:0000256" key="13">
    <source>
        <dbReference type="ARBA" id="ARBA00023180"/>
    </source>
</evidence>
<dbReference type="InterPro" id="IPR017441">
    <property type="entry name" value="Protein_kinase_ATP_BS"/>
</dbReference>
<evidence type="ECO:0000256" key="6">
    <source>
        <dbReference type="ARBA" id="ARBA00022679"/>
    </source>
</evidence>
<evidence type="ECO:0000256" key="18">
    <source>
        <dbReference type="SAM" id="Phobius"/>
    </source>
</evidence>
<gene>
    <name evidence="20" type="ORF">SLEP1_g31171</name>
</gene>
<keyword evidence="5" id="KW-0597">Phosphoprotein</keyword>
<evidence type="ECO:0000256" key="16">
    <source>
        <dbReference type="PROSITE-ProRule" id="PRU10141"/>
    </source>
</evidence>
<comment type="subcellular location">
    <subcellularLocation>
        <location evidence="1">Cell membrane</location>
        <topology evidence="1">Single-pass membrane protein</topology>
    </subcellularLocation>
</comment>
<name>A0AAV5K816_9ROSI</name>
<dbReference type="PANTHER" id="PTHR47982">
    <property type="entry name" value="PROLINE-RICH RECEPTOR-LIKE PROTEIN KINASE PERK4"/>
    <property type="match status" value="1"/>
</dbReference>
<dbReference type="Gene3D" id="1.10.510.10">
    <property type="entry name" value="Transferase(Phosphotransferase) domain 1"/>
    <property type="match status" value="1"/>
</dbReference>
<evidence type="ECO:0000256" key="10">
    <source>
        <dbReference type="ARBA" id="ARBA00022840"/>
    </source>
</evidence>
<dbReference type="InterPro" id="IPR000719">
    <property type="entry name" value="Prot_kinase_dom"/>
</dbReference>
<dbReference type="SUPFAM" id="SSF56112">
    <property type="entry name" value="Protein kinase-like (PK-like)"/>
    <property type="match status" value="1"/>
</dbReference>
<keyword evidence="8 16" id="KW-0547">Nucleotide-binding</keyword>
<evidence type="ECO:0000256" key="4">
    <source>
        <dbReference type="ARBA" id="ARBA00022527"/>
    </source>
</evidence>
<keyword evidence="13" id="KW-0325">Glycoprotein</keyword>
<dbReference type="InterPro" id="IPR001245">
    <property type="entry name" value="Ser-Thr/Tyr_kinase_cat_dom"/>
</dbReference>
<dbReference type="SMART" id="SM00220">
    <property type="entry name" value="S_TKc"/>
    <property type="match status" value="1"/>
</dbReference>
<feature type="compositionally biased region" description="Pro residues" evidence="17">
    <location>
        <begin position="7"/>
        <end position="60"/>
    </location>
</feature>
<evidence type="ECO:0000256" key="5">
    <source>
        <dbReference type="ARBA" id="ARBA00022553"/>
    </source>
</evidence>
<evidence type="ECO:0000256" key="15">
    <source>
        <dbReference type="ARBA" id="ARBA00048679"/>
    </source>
</evidence>
<accession>A0AAV5K816</accession>
<evidence type="ECO:0000256" key="1">
    <source>
        <dbReference type="ARBA" id="ARBA00004162"/>
    </source>
</evidence>
<evidence type="ECO:0000256" key="9">
    <source>
        <dbReference type="ARBA" id="ARBA00022777"/>
    </source>
</evidence>
<reference evidence="20 21" key="1">
    <citation type="journal article" date="2021" name="Commun. Biol.">
        <title>The genome of Shorea leprosula (Dipterocarpaceae) highlights the ecological relevance of drought in aseasonal tropical rainforests.</title>
        <authorList>
            <person name="Ng K.K.S."/>
            <person name="Kobayashi M.J."/>
            <person name="Fawcett J.A."/>
            <person name="Hatakeyama M."/>
            <person name="Paape T."/>
            <person name="Ng C.H."/>
            <person name="Ang C.C."/>
            <person name="Tnah L.H."/>
            <person name="Lee C.T."/>
            <person name="Nishiyama T."/>
            <person name="Sese J."/>
            <person name="O'Brien M.J."/>
            <person name="Copetti D."/>
            <person name="Mohd Noor M.I."/>
            <person name="Ong R.C."/>
            <person name="Putra M."/>
            <person name="Sireger I.Z."/>
            <person name="Indrioko S."/>
            <person name="Kosugi Y."/>
            <person name="Izuno A."/>
            <person name="Isagi Y."/>
            <person name="Lee S.L."/>
            <person name="Shimizu K.K."/>
        </authorList>
    </citation>
    <scope>NUCLEOTIDE SEQUENCE [LARGE SCALE GENOMIC DNA]</scope>
    <source>
        <strain evidence="20">214</strain>
    </source>
</reference>
<feature type="compositionally biased region" description="Pro residues" evidence="17">
    <location>
        <begin position="80"/>
        <end position="102"/>
    </location>
</feature>
<keyword evidence="7 18" id="KW-0812">Transmembrane</keyword>
<dbReference type="InterPro" id="IPR011009">
    <property type="entry name" value="Kinase-like_dom_sf"/>
</dbReference>
<evidence type="ECO:0000259" key="19">
    <source>
        <dbReference type="PROSITE" id="PS50011"/>
    </source>
</evidence>
<keyword evidence="12 18" id="KW-0472">Membrane</keyword>
<feature type="region of interest" description="Disordered" evidence="17">
    <location>
        <begin position="622"/>
        <end position="659"/>
    </location>
</feature>
<dbReference type="GO" id="GO:0005886">
    <property type="term" value="C:plasma membrane"/>
    <property type="evidence" value="ECO:0007669"/>
    <property type="project" value="UniProtKB-SubCell"/>
</dbReference>
<feature type="compositionally biased region" description="Polar residues" evidence="17">
    <location>
        <begin position="588"/>
        <end position="597"/>
    </location>
</feature>
<keyword evidence="3" id="KW-1003">Cell membrane</keyword>
<organism evidence="20 21">
    <name type="scientific">Rubroshorea leprosula</name>
    <dbReference type="NCBI Taxonomy" id="152421"/>
    <lineage>
        <taxon>Eukaryota</taxon>
        <taxon>Viridiplantae</taxon>
        <taxon>Streptophyta</taxon>
        <taxon>Embryophyta</taxon>
        <taxon>Tracheophyta</taxon>
        <taxon>Spermatophyta</taxon>
        <taxon>Magnoliopsida</taxon>
        <taxon>eudicotyledons</taxon>
        <taxon>Gunneridae</taxon>
        <taxon>Pentapetalae</taxon>
        <taxon>rosids</taxon>
        <taxon>malvids</taxon>
        <taxon>Malvales</taxon>
        <taxon>Dipterocarpaceae</taxon>
        <taxon>Rubroshorea</taxon>
    </lineage>
</organism>
<comment type="catalytic activity">
    <reaction evidence="14">
        <text>L-threonyl-[protein] + ATP = O-phospho-L-threonyl-[protein] + ADP + H(+)</text>
        <dbReference type="Rhea" id="RHEA:46608"/>
        <dbReference type="Rhea" id="RHEA-COMP:11060"/>
        <dbReference type="Rhea" id="RHEA-COMP:11605"/>
        <dbReference type="ChEBI" id="CHEBI:15378"/>
        <dbReference type="ChEBI" id="CHEBI:30013"/>
        <dbReference type="ChEBI" id="CHEBI:30616"/>
        <dbReference type="ChEBI" id="CHEBI:61977"/>
        <dbReference type="ChEBI" id="CHEBI:456216"/>
        <dbReference type="EC" id="2.7.11.1"/>
    </reaction>
</comment>
<dbReference type="PROSITE" id="PS00108">
    <property type="entry name" value="PROTEIN_KINASE_ST"/>
    <property type="match status" value="1"/>
</dbReference>
<feature type="region of interest" description="Disordered" evidence="17">
    <location>
        <begin position="1"/>
        <end position="121"/>
    </location>
</feature>
<dbReference type="FunFam" id="1.10.510.10:FF:000239">
    <property type="entry name" value="Proline-rich receptor-like protein kinase PERK1"/>
    <property type="match status" value="1"/>
</dbReference>
<keyword evidence="9" id="KW-0418">Kinase</keyword>
<evidence type="ECO:0000256" key="14">
    <source>
        <dbReference type="ARBA" id="ARBA00047899"/>
    </source>
</evidence>
<dbReference type="PROSITE" id="PS50011">
    <property type="entry name" value="PROTEIN_KINASE_DOM"/>
    <property type="match status" value="1"/>
</dbReference>
<feature type="compositionally biased region" description="Low complexity" evidence="17">
    <location>
        <begin position="642"/>
        <end position="659"/>
    </location>
</feature>
<keyword evidence="4" id="KW-0723">Serine/threonine-protein kinase</keyword>
<evidence type="ECO:0000256" key="11">
    <source>
        <dbReference type="ARBA" id="ARBA00022989"/>
    </source>
</evidence>
<dbReference type="PANTHER" id="PTHR47982:SF35">
    <property type="entry name" value="PROLINE-RICH RECEPTOR-LIKE PROTEIN KINASE PERK1-RELATED"/>
    <property type="match status" value="1"/>
</dbReference>
<keyword evidence="21" id="KW-1185">Reference proteome</keyword>
<evidence type="ECO:0000256" key="7">
    <source>
        <dbReference type="ARBA" id="ARBA00022692"/>
    </source>
</evidence>
<keyword evidence="6" id="KW-0808">Transferase</keyword>
<feature type="compositionally biased region" description="Low complexity" evidence="17">
    <location>
        <begin position="221"/>
        <end position="233"/>
    </location>
</feature>
<proteinExistence type="predicted"/>
<dbReference type="Gene3D" id="3.30.200.20">
    <property type="entry name" value="Phosphorylase Kinase, domain 1"/>
    <property type="match status" value="1"/>
</dbReference>
<evidence type="ECO:0000256" key="12">
    <source>
        <dbReference type="ARBA" id="ARBA00023136"/>
    </source>
</evidence>
<feature type="compositionally biased region" description="Low complexity" evidence="17">
    <location>
        <begin position="253"/>
        <end position="269"/>
    </location>
</feature>
<evidence type="ECO:0000256" key="8">
    <source>
        <dbReference type="ARBA" id="ARBA00022741"/>
    </source>
</evidence>
<evidence type="ECO:0000313" key="21">
    <source>
        <dbReference type="Proteomes" id="UP001054252"/>
    </source>
</evidence>
<dbReference type="GO" id="GO:0004674">
    <property type="term" value="F:protein serine/threonine kinase activity"/>
    <property type="evidence" value="ECO:0007669"/>
    <property type="project" value="UniProtKB-KW"/>
</dbReference>
<dbReference type="PROSITE" id="PS00107">
    <property type="entry name" value="PROTEIN_KINASE_ATP"/>
    <property type="match status" value="1"/>
</dbReference>
<feature type="transmembrane region" description="Helical" evidence="18">
    <location>
        <begin position="124"/>
        <end position="150"/>
    </location>
</feature>
<dbReference type="EMBL" id="BPVZ01000056">
    <property type="protein sequence ID" value="GKV21166.1"/>
    <property type="molecule type" value="Genomic_DNA"/>
</dbReference>
<dbReference type="InterPro" id="IPR047117">
    <property type="entry name" value="PERK1-13-like"/>
</dbReference>
<dbReference type="FunFam" id="3.30.200.20:FF:000207">
    <property type="entry name" value="proline-rich receptor-like protein kinase PERK1"/>
    <property type="match status" value="1"/>
</dbReference>
<dbReference type="Pfam" id="PF07714">
    <property type="entry name" value="PK_Tyr_Ser-Thr"/>
    <property type="match status" value="1"/>
</dbReference>
<evidence type="ECO:0000256" key="17">
    <source>
        <dbReference type="SAM" id="MobiDB-lite"/>
    </source>
</evidence>
<dbReference type="Proteomes" id="UP001054252">
    <property type="component" value="Unassembled WGS sequence"/>
</dbReference>